<dbReference type="InterPro" id="IPR029044">
    <property type="entry name" value="Nucleotide-diphossugar_trans"/>
</dbReference>
<accession>A0A843AJZ0</accession>
<dbReference type="EMBL" id="JADEZV010000002">
    <property type="protein sequence ID" value="MBE9391251.1"/>
    <property type="molecule type" value="Genomic_DNA"/>
</dbReference>
<comment type="caution">
    <text evidence="3">The sequence shown here is derived from an EMBL/GenBank/DDBJ whole genome shotgun (WGS) entry which is preliminary data.</text>
</comment>
<feature type="domain" description="Glycosyltransferase 2-like" evidence="2">
    <location>
        <begin position="9"/>
        <end position="129"/>
    </location>
</feature>
<keyword evidence="3" id="KW-0808">Transferase</keyword>
<proteinExistence type="predicted"/>
<sequence>MNSIEKIDICVLTYNSELTISHALRFLLNQTFPKNMIQYVIVDGGSGDRTIEIVKNVLNGTDHKIIEANGTNIPQARNVCIEEAIKSNAQKLIFIDSDTILLGKNLIEMLIGLSERFGDSIIHLSGRSVYFKDKNALDSFLESLKEKEVNSEIKILKSYKIGMGSTLITKNIFERIKFREDLDFKEDFYYSFEAMKRGFNSLRVIGTEEYVLDVNLLKNASSDIYWRMTFKKYLKASKKKALIRYLDSLKEDDLRFSISEFLRVFLRFSLNTLFLFFLLLLPISYFASIKLFYLLLSADIINLFAFPLYKKMKGYPFLKGIVNRIKFMLFSFLVFIWTPYALREIRKFSKSR</sequence>
<reference evidence="3" key="1">
    <citation type="submission" date="2020-10" db="EMBL/GenBank/DDBJ databases">
        <title>Fervidococcus fontis strain 3639Fd - the first crenarchaeon capable of growth on lipids.</title>
        <authorList>
            <person name="Kochetkova T.V."/>
            <person name="Elcheninov A.G."/>
            <person name="Toschakov S.V."/>
            <person name="Kublanov I.V."/>
        </authorList>
    </citation>
    <scope>NUCLEOTIDE SEQUENCE</scope>
    <source>
        <strain evidence="3">3639Fd</strain>
    </source>
</reference>
<dbReference type="CDD" id="cd00761">
    <property type="entry name" value="Glyco_tranf_GTA_type"/>
    <property type="match status" value="1"/>
</dbReference>
<protein>
    <submittedName>
        <fullName evidence="3">Glycosyltransferase family 2 protein</fullName>
    </submittedName>
</protein>
<dbReference type="GO" id="GO:0016758">
    <property type="term" value="F:hexosyltransferase activity"/>
    <property type="evidence" value="ECO:0007669"/>
    <property type="project" value="UniProtKB-ARBA"/>
</dbReference>
<dbReference type="AlphaFoldDB" id="A0A843AJZ0"/>
<dbReference type="RefSeq" id="WP_193803667.1">
    <property type="nucleotide sequence ID" value="NZ_JADEZV010000002.1"/>
</dbReference>
<dbReference type="SUPFAM" id="SSF53448">
    <property type="entry name" value="Nucleotide-diphospho-sugar transferases"/>
    <property type="match status" value="1"/>
</dbReference>
<feature type="transmembrane region" description="Helical" evidence="1">
    <location>
        <begin position="264"/>
        <end position="285"/>
    </location>
</feature>
<dbReference type="PANTHER" id="PTHR22916:SF3">
    <property type="entry name" value="UDP-GLCNAC:BETAGAL BETA-1,3-N-ACETYLGLUCOSAMINYLTRANSFERASE-LIKE PROTEIN 1"/>
    <property type="match status" value="1"/>
</dbReference>
<dbReference type="Gene3D" id="3.90.550.10">
    <property type="entry name" value="Spore Coat Polysaccharide Biosynthesis Protein SpsA, Chain A"/>
    <property type="match status" value="1"/>
</dbReference>
<gene>
    <name evidence="3" type="ORF">IOK49_04080</name>
</gene>
<feature type="transmembrane region" description="Helical" evidence="1">
    <location>
        <begin position="291"/>
        <end position="309"/>
    </location>
</feature>
<dbReference type="Proteomes" id="UP000652307">
    <property type="component" value="Unassembled WGS sequence"/>
</dbReference>
<dbReference type="Pfam" id="PF00535">
    <property type="entry name" value="Glycos_transf_2"/>
    <property type="match status" value="1"/>
</dbReference>
<organism evidence="3 4">
    <name type="scientific">Fervidicoccus fontis</name>
    <dbReference type="NCBI Taxonomy" id="683846"/>
    <lineage>
        <taxon>Archaea</taxon>
        <taxon>Thermoproteota</taxon>
        <taxon>Thermoprotei</taxon>
        <taxon>Fervidicoccales</taxon>
        <taxon>Fervidicoccaceae</taxon>
        <taxon>Fervidicoccus</taxon>
    </lineage>
</organism>
<dbReference type="PANTHER" id="PTHR22916">
    <property type="entry name" value="GLYCOSYLTRANSFERASE"/>
    <property type="match status" value="1"/>
</dbReference>
<name>A0A843AJZ0_9CREN</name>
<dbReference type="InterPro" id="IPR001173">
    <property type="entry name" value="Glyco_trans_2-like"/>
</dbReference>
<keyword evidence="1" id="KW-0812">Transmembrane</keyword>
<evidence type="ECO:0000256" key="1">
    <source>
        <dbReference type="SAM" id="Phobius"/>
    </source>
</evidence>
<evidence type="ECO:0000259" key="2">
    <source>
        <dbReference type="Pfam" id="PF00535"/>
    </source>
</evidence>
<evidence type="ECO:0000313" key="4">
    <source>
        <dbReference type="Proteomes" id="UP000652307"/>
    </source>
</evidence>
<keyword evidence="1" id="KW-0472">Membrane</keyword>
<keyword evidence="1" id="KW-1133">Transmembrane helix</keyword>
<feature type="transmembrane region" description="Helical" evidence="1">
    <location>
        <begin position="321"/>
        <end position="342"/>
    </location>
</feature>
<evidence type="ECO:0000313" key="3">
    <source>
        <dbReference type="EMBL" id="MBE9391251.1"/>
    </source>
</evidence>